<dbReference type="PANTHER" id="PTHR34894:SF5">
    <property type="entry name" value="EF-HAND DOMAIN-CONTAINING PROTEIN"/>
    <property type="match status" value="1"/>
</dbReference>
<dbReference type="GO" id="GO:0005509">
    <property type="term" value="F:calcium ion binding"/>
    <property type="evidence" value="ECO:0007669"/>
    <property type="project" value="InterPro"/>
</dbReference>
<dbReference type="OrthoDB" id="109600at2759"/>
<reference evidence="4" key="2">
    <citation type="submission" date="2019-06" db="EMBL/GenBank/DDBJ databases">
        <title>Genomics analysis of Aphanomyces spp. identifies a new class of oomycete effector associated with host adaptation.</title>
        <authorList>
            <person name="Gaulin E."/>
        </authorList>
    </citation>
    <scope>NUCLEOTIDE SEQUENCE</scope>
    <source>
        <strain evidence="4">CBS 578.67</strain>
    </source>
</reference>
<feature type="compositionally biased region" description="Acidic residues" evidence="2">
    <location>
        <begin position="551"/>
        <end position="567"/>
    </location>
</feature>
<evidence type="ECO:0000313" key="6">
    <source>
        <dbReference type="Proteomes" id="UP000332933"/>
    </source>
</evidence>
<keyword evidence="6" id="KW-1185">Reference proteome</keyword>
<dbReference type="InterPro" id="IPR011992">
    <property type="entry name" value="EF-hand-dom_pair"/>
</dbReference>
<feature type="compositionally biased region" description="Basic residues" evidence="2">
    <location>
        <begin position="573"/>
        <end position="590"/>
    </location>
</feature>
<dbReference type="PROSITE" id="PS00018">
    <property type="entry name" value="EF_HAND_1"/>
    <property type="match status" value="1"/>
</dbReference>
<protein>
    <submittedName>
        <fullName evidence="5">Aste57867_14958 protein</fullName>
    </submittedName>
</protein>
<dbReference type="InterPro" id="IPR018247">
    <property type="entry name" value="EF_Hand_1_Ca_BS"/>
</dbReference>
<dbReference type="Proteomes" id="UP000332933">
    <property type="component" value="Unassembled WGS sequence"/>
</dbReference>
<keyword evidence="1" id="KW-0106">Calcium</keyword>
<evidence type="ECO:0000256" key="2">
    <source>
        <dbReference type="SAM" id="MobiDB-lite"/>
    </source>
</evidence>
<feature type="compositionally biased region" description="Basic and acidic residues" evidence="2">
    <location>
        <begin position="8"/>
        <end position="18"/>
    </location>
</feature>
<organism evidence="5 6">
    <name type="scientific">Aphanomyces stellatus</name>
    <dbReference type="NCBI Taxonomy" id="120398"/>
    <lineage>
        <taxon>Eukaryota</taxon>
        <taxon>Sar</taxon>
        <taxon>Stramenopiles</taxon>
        <taxon>Oomycota</taxon>
        <taxon>Saprolegniomycetes</taxon>
        <taxon>Saprolegniales</taxon>
        <taxon>Verrucalvaceae</taxon>
        <taxon>Aphanomyces</taxon>
    </lineage>
</organism>
<sequence length="1018" mass="112520">MAAHGKLSPKDSETRDPTLSHGKPRPQSGNSLKKPKRARNISSARPTRFSWKLLVKHDQPVPPALQDAVRALTASNNNNNQQQPIDAPVVTTHQPHITTPSTDPIEGLPPHRRKATVFASRPIAPPLVDDDFCLEEAVELDNPMDDADARRKIKAWLAEFPDEQSSFLSPINYYELKYSQARGLSCAWRDPQKLRVAIAFAGLYSLAARETPVPPLFLQQLVEEVGHGLFMDFAGVRDRVVSVVNPSLFYFDSAPTYFEARAPRPAKCHDITQLQRQVHTLHDEIKSIKQSSVSQQVLSKLRTSVAFVKTNRVAPNLHRHGSVLKTTDDSEDLVNELQIKEFMDYMSPDDIAHMLHRVLDEKTLPTMLSSLVDAMSEDQRNEFYTAYQRSMSGDELYTFISRELTEKKLLTRQPTTTGGGNSMLAMMAGKSGSATMLHHCTDGFVAKLRRLLIIDRIVPPPTKDTVFTAEEEHVLTTVGTLMDLCQDVRAETASVALDDVIPIYAGVRKAMAKLLAFGTAQPDDGSDVAAGNGTSGGDDDDSGAAATNQDNDGDNDDDEEEDDDFDVDGLLSSRKKSKYSGPRRKKKKKSVAAPRPPKSARVMPLADVCSSISSVCCEKLWSEANDKSNLTLRTFMRQYFIRVYGLKSLAMAHIAGFKHSLYTHHQDNIRANLFYWFLGADETRKFSSDYAFEFFKSVAKHVLISHNRAPAKPFLTPAGPDVMGSLESIQYAWTDLLGDGCVGVAVEPGTSTKKRLISLAKAMEVCKLSFNGNERDALVVAFLEGLKERPQILMEEFLQQIMDCWLKMFESTVQLIRLKFREADKNGDGTMDFEEFVAFLQTYNVLDGRPAEDPNARRSMTGSIFRKVSSRRPTATDTETKRDAALTEAKLRREAIGIYDSLTNDDNIIDESAFIEYMLTKVQWLSKEEMEVASSSSSTASSSPPATNTPPTTAADEGKSAAFPDTPSPMGTTNSIDDEAPSTPLVSRSPTLDDPPTSPPSHPPEAADANAPTFVLSP</sequence>
<evidence type="ECO:0000256" key="1">
    <source>
        <dbReference type="ARBA" id="ARBA00022837"/>
    </source>
</evidence>
<evidence type="ECO:0000313" key="4">
    <source>
        <dbReference type="EMBL" id="KAF0694139.1"/>
    </source>
</evidence>
<proteinExistence type="predicted"/>
<feature type="region of interest" description="Disordered" evidence="2">
    <location>
        <begin position="935"/>
        <end position="1018"/>
    </location>
</feature>
<dbReference type="AlphaFoldDB" id="A0A485L2Z8"/>
<name>A0A485L2Z8_9STRA</name>
<dbReference type="EMBL" id="VJMH01005597">
    <property type="protein sequence ID" value="KAF0694139.1"/>
    <property type="molecule type" value="Genomic_DNA"/>
</dbReference>
<feature type="region of interest" description="Disordered" evidence="2">
    <location>
        <begin position="522"/>
        <end position="599"/>
    </location>
</feature>
<dbReference type="PANTHER" id="PTHR34894">
    <property type="entry name" value="SAM-DEPENDENT METHYLTRANSFERASE RSMI, CONSERVED SITE"/>
    <property type="match status" value="1"/>
</dbReference>
<dbReference type="PROSITE" id="PS50222">
    <property type="entry name" value="EF_HAND_2"/>
    <property type="match status" value="1"/>
</dbReference>
<dbReference type="Pfam" id="PF00036">
    <property type="entry name" value="EF-hand_1"/>
    <property type="match status" value="1"/>
</dbReference>
<accession>A0A485L2Z8</accession>
<dbReference type="Gene3D" id="1.10.238.10">
    <property type="entry name" value="EF-hand"/>
    <property type="match status" value="1"/>
</dbReference>
<feature type="region of interest" description="Disordered" evidence="2">
    <location>
        <begin position="1"/>
        <end position="45"/>
    </location>
</feature>
<dbReference type="SUPFAM" id="SSF47473">
    <property type="entry name" value="EF-hand"/>
    <property type="match status" value="1"/>
</dbReference>
<feature type="compositionally biased region" description="Low complexity" evidence="2">
    <location>
        <begin position="935"/>
        <end position="955"/>
    </location>
</feature>
<dbReference type="SMART" id="SM00054">
    <property type="entry name" value="EFh"/>
    <property type="match status" value="1"/>
</dbReference>
<dbReference type="InterPro" id="IPR002048">
    <property type="entry name" value="EF_hand_dom"/>
</dbReference>
<dbReference type="EMBL" id="CAADRA010005618">
    <property type="protein sequence ID" value="VFT91772.1"/>
    <property type="molecule type" value="Genomic_DNA"/>
</dbReference>
<reference evidence="5 6" key="1">
    <citation type="submission" date="2019-03" db="EMBL/GenBank/DDBJ databases">
        <authorList>
            <person name="Gaulin E."/>
            <person name="Dumas B."/>
        </authorList>
    </citation>
    <scope>NUCLEOTIDE SEQUENCE [LARGE SCALE GENOMIC DNA]</scope>
    <source>
        <strain evidence="5">CBS 568.67</strain>
    </source>
</reference>
<feature type="domain" description="EF-hand" evidence="3">
    <location>
        <begin position="811"/>
        <end position="846"/>
    </location>
</feature>
<evidence type="ECO:0000259" key="3">
    <source>
        <dbReference type="PROSITE" id="PS50222"/>
    </source>
</evidence>
<evidence type="ECO:0000313" key="5">
    <source>
        <dbReference type="EMBL" id="VFT91772.1"/>
    </source>
</evidence>
<gene>
    <name evidence="5" type="primary">Aste57867_14958</name>
    <name evidence="4" type="ORF">As57867_014902</name>
    <name evidence="5" type="ORF">ASTE57867_14958</name>
</gene>